<sequence>MTREQLEARIRSRPHVQTKSPEQLTYSPEFPNLNTVMQNDVDGAWLCYGCGHENPLVHREGEHPFGYLDCGRCGSIFSGKDEPTQVLGHHVLEGAELTPVPSFASDNPVPYGIICPRCGLSHRGQRVAGPSFDKGLIGVSFSGIRCHCGTLSHTSWYRFSVGPSHDWRGDQIRALRRATTRRLERRTRELRVNTDASQPDFMDARE</sequence>
<feature type="compositionally biased region" description="Polar residues" evidence="1">
    <location>
        <begin position="17"/>
        <end position="27"/>
    </location>
</feature>
<protein>
    <recommendedName>
        <fullName evidence="2">Probable double zinc ribbon domain-containing protein</fullName>
    </recommendedName>
</protein>
<dbReference type="OrthoDB" id="3793432at2759"/>
<organism evidence="3 4">
    <name type="scientific">Massarina eburnea CBS 473.64</name>
    <dbReference type="NCBI Taxonomy" id="1395130"/>
    <lineage>
        <taxon>Eukaryota</taxon>
        <taxon>Fungi</taxon>
        <taxon>Dikarya</taxon>
        <taxon>Ascomycota</taxon>
        <taxon>Pezizomycotina</taxon>
        <taxon>Dothideomycetes</taxon>
        <taxon>Pleosporomycetidae</taxon>
        <taxon>Pleosporales</taxon>
        <taxon>Massarineae</taxon>
        <taxon>Massarinaceae</taxon>
        <taxon>Massarina</taxon>
    </lineage>
</organism>
<feature type="domain" description="Probable double zinc ribbon" evidence="2">
    <location>
        <begin position="43"/>
        <end position="173"/>
    </location>
</feature>
<feature type="compositionally biased region" description="Basic and acidic residues" evidence="1">
    <location>
        <begin position="1"/>
        <end position="10"/>
    </location>
</feature>
<gene>
    <name evidence="3" type="ORF">P280DRAFT_513849</name>
</gene>
<evidence type="ECO:0000313" key="3">
    <source>
        <dbReference type="EMBL" id="KAF2645975.1"/>
    </source>
</evidence>
<keyword evidence="4" id="KW-1185">Reference proteome</keyword>
<dbReference type="Pfam" id="PF26652">
    <property type="entry name" value="Zn_ribbon_double"/>
    <property type="match status" value="1"/>
</dbReference>
<dbReference type="Proteomes" id="UP000799753">
    <property type="component" value="Unassembled WGS sequence"/>
</dbReference>
<dbReference type="AlphaFoldDB" id="A0A6A6SDL3"/>
<reference evidence="3" key="1">
    <citation type="journal article" date="2020" name="Stud. Mycol.">
        <title>101 Dothideomycetes genomes: a test case for predicting lifestyles and emergence of pathogens.</title>
        <authorList>
            <person name="Haridas S."/>
            <person name="Albert R."/>
            <person name="Binder M."/>
            <person name="Bloem J."/>
            <person name="Labutti K."/>
            <person name="Salamov A."/>
            <person name="Andreopoulos B."/>
            <person name="Baker S."/>
            <person name="Barry K."/>
            <person name="Bills G."/>
            <person name="Bluhm B."/>
            <person name="Cannon C."/>
            <person name="Castanera R."/>
            <person name="Culley D."/>
            <person name="Daum C."/>
            <person name="Ezra D."/>
            <person name="Gonzalez J."/>
            <person name="Henrissat B."/>
            <person name="Kuo A."/>
            <person name="Liang C."/>
            <person name="Lipzen A."/>
            <person name="Lutzoni F."/>
            <person name="Magnuson J."/>
            <person name="Mondo S."/>
            <person name="Nolan M."/>
            <person name="Ohm R."/>
            <person name="Pangilinan J."/>
            <person name="Park H.-J."/>
            <person name="Ramirez L."/>
            <person name="Alfaro M."/>
            <person name="Sun H."/>
            <person name="Tritt A."/>
            <person name="Yoshinaga Y."/>
            <person name="Zwiers L.-H."/>
            <person name="Turgeon B."/>
            <person name="Goodwin S."/>
            <person name="Spatafora J."/>
            <person name="Crous P."/>
            <person name="Grigoriev I."/>
        </authorList>
    </citation>
    <scope>NUCLEOTIDE SEQUENCE</scope>
    <source>
        <strain evidence="3">CBS 473.64</strain>
    </source>
</reference>
<evidence type="ECO:0000313" key="4">
    <source>
        <dbReference type="Proteomes" id="UP000799753"/>
    </source>
</evidence>
<dbReference type="EMBL" id="MU006777">
    <property type="protein sequence ID" value="KAF2645975.1"/>
    <property type="molecule type" value="Genomic_DNA"/>
</dbReference>
<accession>A0A6A6SDL3</accession>
<evidence type="ECO:0000256" key="1">
    <source>
        <dbReference type="SAM" id="MobiDB-lite"/>
    </source>
</evidence>
<proteinExistence type="predicted"/>
<name>A0A6A6SDL3_9PLEO</name>
<feature type="region of interest" description="Disordered" evidence="1">
    <location>
        <begin position="1"/>
        <end position="27"/>
    </location>
</feature>
<dbReference type="InterPro" id="IPR058253">
    <property type="entry name" value="Zn_ribbon_double"/>
</dbReference>
<evidence type="ECO:0000259" key="2">
    <source>
        <dbReference type="Pfam" id="PF26652"/>
    </source>
</evidence>